<dbReference type="SUPFAM" id="SSF55277">
    <property type="entry name" value="GYF domain"/>
    <property type="match status" value="1"/>
</dbReference>
<dbReference type="OrthoDB" id="48509at2759"/>
<dbReference type="EMBL" id="NDIQ01000022">
    <property type="protein sequence ID" value="PRT56349.1"/>
    <property type="molecule type" value="Genomic_DNA"/>
</dbReference>
<feature type="region of interest" description="Disordered" evidence="1">
    <location>
        <begin position="586"/>
        <end position="618"/>
    </location>
</feature>
<dbReference type="STRING" id="45607.A0A2T0FN07"/>
<dbReference type="PROSITE" id="PS50829">
    <property type="entry name" value="GYF"/>
    <property type="match status" value="1"/>
</dbReference>
<proteinExistence type="predicted"/>
<dbReference type="Pfam" id="PF02213">
    <property type="entry name" value="GYF"/>
    <property type="match status" value="1"/>
</dbReference>
<evidence type="ECO:0000313" key="3">
    <source>
        <dbReference type="EMBL" id="PRT56349.1"/>
    </source>
</evidence>
<keyword evidence="4" id="KW-1185">Reference proteome</keyword>
<name>A0A2T0FN07_9ASCO</name>
<feature type="compositionally biased region" description="Polar residues" evidence="1">
    <location>
        <begin position="606"/>
        <end position="618"/>
    </location>
</feature>
<dbReference type="InterPro" id="IPR051640">
    <property type="entry name" value="GRB10-interact_GYF"/>
</dbReference>
<feature type="domain" description="GYF" evidence="2">
    <location>
        <begin position="194"/>
        <end position="242"/>
    </location>
</feature>
<sequence length="736" mass="80102">MSKLEASAQKYFWNTPTGPFSESESQDSSHQANTSRRVPGSRDYSPSDMAQIYRQLQPTGDSDMPFHSGGPLTTAYPQKPVSTLGEAELDHKFKMHNGAKSNASQRSASDNSQTYSQLDPTSVSRHGSTAGWLFDDPRSTRSPLSVNNIPGSSYLGIAAQPNQGAYGGGGVLHAAAPAQAASVPSAVPLVAPESVQWQYADFNGNIQGPFPGDSMHVWQLGNYFTDDLMLKRVRDVDFISLGDLKARVGTAFPFGTSLHQEIWDRAFGVLKPSAPSAGAVQNQSEMGWSSPWMSRNPSVQEERRFSSIFSGLNLDENASSPVSEPAVVAPVAQAPVPTQPEVPTPISKPAAPSGDHQKSKPKISAEEIYDVTASPELPAQEPALPEEPEIAWTHRPSVQNISLKEIKEREAARKKAEQISAKQPPAPADSSSIAEPQRQFSDLDSLKTSAIPSGPAILNGQHSQPPAAPQSDNESPAWSHRVNTPKLSLKEIKEREAERKKQLLAEETKRAQLLKLRAQSPSVPSETRPPVARAPPKWVNAAAPPPARPLAEIKQELAAKSAMKKQQRALPAPVATTAPAISLEDEVDGWQPAASSSRRSTSARTVQSPHVGSASSTTTLRPASVVDELIQWCRITFKQSLVKDVNHEELLELFLSMPVNSEAKEFITESIYTYSTVLDGRRFAHDFLERRKKADAELKPGETWKDVLARSNPSIETDPTFKVVSRKKYRPIAHPQ</sequence>
<feature type="compositionally biased region" description="Low complexity" evidence="1">
    <location>
        <begin position="593"/>
        <end position="605"/>
    </location>
</feature>
<evidence type="ECO:0000259" key="2">
    <source>
        <dbReference type="PROSITE" id="PS50829"/>
    </source>
</evidence>
<dbReference type="Gene3D" id="3.30.1490.40">
    <property type="match status" value="1"/>
</dbReference>
<dbReference type="PANTHER" id="PTHR14445">
    <property type="entry name" value="GRB10 INTERACTING GYF PROTEIN"/>
    <property type="match status" value="1"/>
</dbReference>
<feature type="compositionally biased region" description="Basic and acidic residues" evidence="1">
    <location>
        <begin position="488"/>
        <end position="510"/>
    </location>
</feature>
<reference evidence="3 4" key="1">
    <citation type="submission" date="2017-04" db="EMBL/GenBank/DDBJ databases">
        <title>Genome sequencing of [Candida] sorbophila.</title>
        <authorList>
            <person name="Ahn J.O."/>
        </authorList>
    </citation>
    <scope>NUCLEOTIDE SEQUENCE [LARGE SCALE GENOMIC DNA]</scope>
    <source>
        <strain evidence="3 4">DS02</strain>
    </source>
</reference>
<feature type="compositionally biased region" description="Polar residues" evidence="1">
    <location>
        <begin position="429"/>
        <end position="451"/>
    </location>
</feature>
<feature type="compositionally biased region" description="Polar residues" evidence="1">
    <location>
        <begin position="13"/>
        <end position="36"/>
    </location>
</feature>
<dbReference type="RefSeq" id="XP_024666294.1">
    <property type="nucleotide sequence ID" value="XM_024810526.1"/>
</dbReference>
<evidence type="ECO:0000313" key="4">
    <source>
        <dbReference type="Proteomes" id="UP000238350"/>
    </source>
</evidence>
<comment type="caution">
    <text evidence="3">The sequence shown here is derived from an EMBL/GenBank/DDBJ whole genome shotgun (WGS) entry which is preliminary data.</text>
</comment>
<feature type="region of interest" description="Disordered" evidence="1">
    <location>
        <begin position="13"/>
        <end position="78"/>
    </location>
</feature>
<feature type="compositionally biased region" description="Polar residues" evidence="1">
    <location>
        <begin position="99"/>
        <end position="127"/>
    </location>
</feature>
<feature type="region of interest" description="Disordered" evidence="1">
    <location>
        <begin position="375"/>
        <end position="545"/>
    </location>
</feature>
<accession>A0A2T0FN07</accession>
<dbReference type="Proteomes" id="UP000238350">
    <property type="component" value="Unassembled WGS sequence"/>
</dbReference>
<dbReference type="GeneID" id="36517717"/>
<dbReference type="PANTHER" id="PTHR14445:SF36">
    <property type="entry name" value="FI03272P-RELATED"/>
    <property type="match status" value="1"/>
</dbReference>
<dbReference type="SMART" id="SM00444">
    <property type="entry name" value="GYF"/>
    <property type="match status" value="1"/>
</dbReference>
<evidence type="ECO:0000256" key="1">
    <source>
        <dbReference type="SAM" id="MobiDB-lite"/>
    </source>
</evidence>
<gene>
    <name evidence="3" type="ORF">B9G98_03969</name>
</gene>
<feature type="region of interest" description="Disordered" evidence="1">
    <location>
        <begin position="334"/>
        <end position="362"/>
    </location>
</feature>
<dbReference type="AlphaFoldDB" id="A0A2T0FN07"/>
<feature type="compositionally biased region" description="Basic and acidic residues" evidence="1">
    <location>
        <begin position="404"/>
        <end position="417"/>
    </location>
</feature>
<organism evidence="3 4">
    <name type="scientific">Wickerhamiella sorbophila</name>
    <dbReference type="NCBI Taxonomy" id="45607"/>
    <lineage>
        <taxon>Eukaryota</taxon>
        <taxon>Fungi</taxon>
        <taxon>Dikarya</taxon>
        <taxon>Ascomycota</taxon>
        <taxon>Saccharomycotina</taxon>
        <taxon>Dipodascomycetes</taxon>
        <taxon>Dipodascales</taxon>
        <taxon>Trichomonascaceae</taxon>
        <taxon>Wickerhamiella</taxon>
    </lineage>
</organism>
<feature type="compositionally biased region" description="Polar residues" evidence="1">
    <location>
        <begin position="460"/>
        <end position="486"/>
    </location>
</feature>
<feature type="region of interest" description="Disordered" evidence="1">
    <location>
        <begin position="98"/>
        <end position="141"/>
    </location>
</feature>
<dbReference type="InterPro" id="IPR003169">
    <property type="entry name" value="GYF"/>
</dbReference>
<dbReference type="InterPro" id="IPR035445">
    <property type="entry name" value="GYF-like_dom_sf"/>
</dbReference>
<protein>
    <recommendedName>
        <fullName evidence="2">GYF domain-containing protein</fullName>
    </recommendedName>
</protein>
<dbReference type="GO" id="GO:0005829">
    <property type="term" value="C:cytosol"/>
    <property type="evidence" value="ECO:0007669"/>
    <property type="project" value="TreeGrafter"/>
</dbReference>